<dbReference type="InterPro" id="IPR025402">
    <property type="entry name" value="DMP19_C"/>
</dbReference>
<reference evidence="2 3" key="1">
    <citation type="submission" date="2016-10" db="EMBL/GenBank/DDBJ databases">
        <authorList>
            <person name="de Groot N.N."/>
        </authorList>
    </citation>
    <scope>NUCLEOTIDE SEQUENCE [LARGE SCALE GENOMIC DNA]</scope>
    <source>
        <strain evidence="2 3">KH2T6</strain>
    </source>
</reference>
<evidence type="ECO:0000259" key="1">
    <source>
        <dbReference type="Pfam" id="PF14300"/>
    </source>
</evidence>
<dbReference type="Proteomes" id="UP000186015">
    <property type="component" value="Unassembled WGS sequence"/>
</dbReference>
<dbReference type="RefSeq" id="WP_074833528.1">
    <property type="nucleotide sequence ID" value="NZ_FOAT01000008.1"/>
</dbReference>
<proteinExistence type="predicted"/>
<gene>
    <name evidence="2" type="ORF">SAMN05216469_108118</name>
</gene>
<accession>A0A1H7L935</accession>
<dbReference type="AlphaFoldDB" id="A0A1H7L935"/>
<protein>
    <recommendedName>
        <fullName evidence="1">DNA mimic protein DMP19 C-terminal domain-containing protein</fullName>
    </recommendedName>
</protein>
<feature type="domain" description="DNA mimic protein DMP19 C-terminal" evidence="1">
    <location>
        <begin position="44"/>
        <end position="148"/>
    </location>
</feature>
<dbReference type="EMBL" id="FOAT01000008">
    <property type="protein sequence ID" value="SEK95563.1"/>
    <property type="molecule type" value="Genomic_DNA"/>
</dbReference>
<dbReference type="OrthoDB" id="2045508at2"/>
<evidence type="ECO:0000313" key="3">
    <source>
        <dbReference type="Proteomes" id="UP000186015"/>
    </source>
</evidence>
<name>A0A1H7L935_RUMAL</name>
<evidence type="ECO:0000313" key="2">
    <source>
        <dbReference type="EMBL" id="SEK95563.1"/>
    </source>
</evidence>
<dbReference type="Pfam" id="PF14300">
    <property type="entry name" value="DMP19"/>
    <property type="match status" value="1"/>
</dbReference>
<sequence length="157" mass="18153">MKWLDGSDISPERFTGESLCEKLSMEMYSYDEDKWSECDDAVYNALLIIDFDAVLVMEGFPTPYYGYFSVDIFRKMIDAFRAIGDDDDAEVLSQALKLDEHYSEIIAGGENDGAYEELSDKLSELENSLYINTDLDMWGLVYRYLDRYIEEQTSLTI</sequence>
<organism evidence="2 3">
    <name type="scientific">Ruminococcus albus</name>
    <dbReference type="NCBI Taxonomy" id="1264"/>
    <lineage>
        <taxon>Bacteria</taxon>
        <taxon>Bacillati</taxon>
        <taxon>Bacillota</taxon>
        <taxon>Clostridia</taxon>
        <taxon>Eubacteriales</taxon>
        <taxon>Oscillospiraceae</taxon>
        <taxon>Ruminococcus</taxon>
    </lineage>
</organism>